<evidence type="ECO:0000313" key="12">
    <source>
        <dbReference type="EMBL" id="OOD99697.1"/>
    </source>
</evidence>
<feature type="transmembrane region" description="Helical" evidence="9">
    <location>
        <begin position="133"/>
        <end position="150"/>
    </location>
</feature>
<gene>
    <name evidence="12" type="ORF">BO219_14350</name>
</gene>
<dbReference type="Gene3D" id="1.20.1560.10">
    <property type="entry name" value="ABC transporter type 1, transmembrane domain"/>
    <property type="match status" value="1"/>
</dbReference>
<dbReference type="InterPro" id="IPR027417">
    <property type="entry name" value="P-loop_NTPase"/>
</dbReference>
<keyword evidence="7 9" id="KW-1133">Transmembrane helix</keyword>
<feature type="transmembrane region" description="Helical" evidence="9">
    <location>
        <begin position="278"/>
        <end position="296"/>
    </location>
</feature>
<proteinExistence type="predicted"/>
<dbReference type="RefSeq" id="WP_077430000.1">
    <property type="nucleotide sequence ID" value="NZ_MQAD01000043.1"/>
</dbReference>
<dbReference type="InterPro" id="IPR017871">
    <property type="entry name" value="ABC_transporter-like_CS"/>
</dbReference>
<evidence type="ECO:0000259" key="10">
    <source>
        <dbReference type="PROSITE" id="PS50893"/>
    </source>
</evidence>
<evidence type="ECO:0000256" key="8">
    <source>
        <dbReference type="ARBA" id="ARBA00023136"/>
    </source>
</evidence>
<dbReference type="InterPro" id="IPR011527">
    <property type="entry name" value="ABC1_TM_dom"/>
</dbReference>
<feature type="transmembrane region" description="Helical" evidence="9">
    <location>
        <begin position="238"/>
        <end position="258"/>
    </location>
</feature>
<evidence type="ECO:0000256" key="6">
    <source>
        <dbReference type="ARBA" id="ARBA00022840"/>
    </source>
</evidence>
<evidence type="ECO:0000256" key="4">
    <source>
        <dbReference type="ARBA" id="ARBA00022692"/>
    </source>
</evidence>
<dbReference type="Gene3D" id="3.40.50.300">
    <property type="entry name" value="P-loop containing nucleotide triphosphate hydrolases"/>
    <property type="match status" value="1"/>
</dbReference>
<reference evidence="13" key="1">
    <citation type="submission" date="2016-11" db="EMBL/GenBank/DDBJ databases">
        <title>Draft genome sequence of Anoxybacillus sp. strain 103 isolated from the Qarvajar hot spring in Nagorno-Karabach.</title>
        <authorList>
            <person name="Hovhannisyan P."/>
            <person name="Panosyan H."/>
            <person name="Birkeland N.-K."/>
        </authorList>
    </citation>
    <scope>NUCLEOTIDE SEQUENCE [LARGE SCALE GENOMIC DNA]</scope>
    <source>
        <strain evidence="13">103</strain>
    </source>
</reference>
<feature type="domain" description="ABC transmembrane type-1" evidence="11">
    <location>
        <begin position="21"/>
        <end position="298"/>
    </location>
</feature>
<dbReference type="CDD" id="cd18548">
    <property type="entry name" value="ABC_6TM_Tm287_like"/>
    <property type="match status" value="1"/>
</dbReference>
<feature type="domain" description="ABC transporter" evidence="10">
    <location>
        <begin position="333"/>
        <end position="566"/>
    </location>
</feature>
<comment type="subcellular location">
    <subcellularLocation>
        <location evidence="1">Cell membrane</location>
        <topology evidence="1">Multi-pass membrane protein</topology>
    </subcellularLocation>
</comment>
<dbReference type="Proteomes" id="UP000188458">
    <property type="component" value="Unassembled WGS sequence"/>
</dbReference>
<name>A0A1V3FDF3_9BACL</name>
<evidence type="ECO:0000256" key="7">
    <source>
        <dbReference type="ARBA" id="ARBA00022989"/>
    </source>
</evidence>
<sequence>MFGVLAYLKPYTKWMILAWGLMLIELAIELWHPLLMAKIIDDGILQHDFSVVWKWGSIMMSTSLIAFMAGIANSFVAAYVGQNYGFALRNRLFEKVQSFSFSNFHQFPTSSLITRMTNDITQIQNTVFMSLRIMLRAPLLVLFGTVMALYVHFKLALILVFTVPILLLFLIWMMNKGMALFKMVQQKLDQVNEVMRENLTGMKLIKAMMRGEHEQRRFTKVNEDLMNRTIRSLQTMELSMPVLLFVMNIAIILILWFGDIDIQIGSAKAGEVVAIVNYATRITSALSIFTFILIVFSRAKASARRVSEVLAVNIDLSDREETNYETTIKEGKVIFEDVHFQYSNSQVPVLKNISFIAHPGETIAILGATGSGKSSLLQLIPRLYDVNKGRVLIDGIDVRDMNQEMLRKQIGFVPQEVLLFSGTVKENIAFGKEDASMEEMIEAAKHAQIHETIMKLPNGYDTIVGQKGVNLSGGQKQRLSIARALIRKPKILLLDDSTSALDLKTEAELLKSLKSYTCTTFIVTQKVSTAMKADTILLLDEGALLAKGNHECLSKSCALYQKIVQSQLNSEEKYIC</sequence>
<evidence type="ECO:0000256" key="3">
    <source>
        <dbReference type="ARBA" id="ARBA00022475"/>
    </source>
</evidence>
<dbReference type="AlphaFoldDB" id="A0A1V3FDF3"/>
<dbReference type="GO" id="GO:0005886">
    <property type="term" value="C:plasma membrane"/>
    <property type="evidence" value="ECO:0007669"/>
    <property type="project" value="UniProtKB-SubCell"/>
</dbReference>
<dbReference type="Pfam" id="PF00005">
    <property type="entry name" value="ABC_tran"/>
    <property type="match status" value="1"/>
</dbReference>
<evidence type="ECO:0000256" key="9">
    <source>
        <dbReference type="SAM" id="Phobius"/>
    </source>
</evidence>
<feature type="transmembrane region" description="Helical" evidence="9">
    <location>
        <begin position="156"/>
        <end position="174"/>
    </location>
</feature>
<accession>A0A1V3FDF3</accession>
<evidence type="ECO:0000256" key="2">
    <source>
        <dbReference type="ARBA" id="ARBA00022448"/>
    </source>
</evidence>
<dbReference type="Pfam" id="PF00664">
    <property type="entry name" value="ABC_membrane"/>
    <property type="match status" value="1"/>
</dbReference>
<dbReference type="InterPro" id="IPR039421">
    <property type="entry name" value="Type_1_exporter"/>
</dbReference>
<dbReference type="InterPro" id="IPR036640">
    <property type="entry name" value="ABC1_TM_sf"/>
</dbReference>
<dbReference type="InterPro" id="IPR003593">
    <property type="entry name" value="AAA+_ATPase"/>
</dbReference>
<feature type="transmembrane region" description="Helical" evidence="9">
    <location>
        <begin position="52"/>
        <end position="81"/>
    </location>
</feature>
<dbReference type="SMART" id="SM00382">
    <property type="entry name" value="AAA"/>
    <property type="match status" value="1"/>
</dbReference>
<dbReference type="SUPFAM" id="SSF90123">
    <property type="entry name" value="ABC transporter transmembrane region"/>
    <property type="match status" value="1"/>
</dbReference>
<keyword evidence="13" id="KW-1185">Reference proteome</keyword>
<dbReference type="PANTHER" id="PTHR43394">
    <property type="entry name" value="ATP-DEPENDENT PERMEASE MDL1, MITOCHONDRIAL"/>
    <property type="match status" value="1"/>
</dbReference>
<organism evidence="12 13">
    <name type="scientific">Anoxybacillus kestanbolensis</name>
    <dbReference type="NCBI Taxonomy" id="227476"/>
    <lineage>
        <taxon>Bacteria</taxon>
        <taxon>Bacillati</taxon>
        <taxon>Bacillota</taxon>
        <taxon>Bacilli</taxon>
        <taxon>Bacillales</taxon>
        <taxon>Anoxybacillaceae</taxon>
        <taxon>Anoxybacillus</taxon>
    </lineage>
</organism>
<dbReference type="GO" id="GO:0016887">
    <property type="term" value="F:ATP hydrolysis activity"/>
    <property type="evidence" value="ECO:0007669"/>
    <property type="project" value="InterPro"/>
</dbReference>
<dbReference type="InterPro" id="IPR003439">
    <property type="entry name" value="ABC_transporter-like_ATP-bd"/>
</dbReference>
<dbReference type="PANTHER" id="PTHR43394:SF1">
    <property type="entry name" value="ATP-BINDING CASSETTE SUB-FAMILY B MEMBER 10, MITOCHONDRIAL"/>
    <property type="match status" value="1"/>
</dbReference>
<keyword evidence="3" id="KW-1003">Cell membrane</keyword>
<keyword evidence="5" id="KW-0547">Nucleotide-binding</keyword>
<evidence type="ECO:0000313" key="13">
    <source>
        <dbReference type="Proteomes" id="UP000188458"/>
    </source>
</evidence>
<keyword evidence="4 9" id="KW-0812">Transmembrane</keyword>
<dbReference type="PROSITE" id="PS50893">
    <property type="entry name" value="ABC_TRANSPORTER_2"/>
    <property type="match status" value="1"/>
</dbReference>
<feature type="transmembrane region" description="Helical" evidence="9">
    <location>
        <begin position="12"/>
        <end position="32"/>
    </location>
</feature>
<comment type="caution">
    <text evidence="12">The sequence shown here is derived from an EMBL/GenBank/DDBJ whole genome shotgun (WGS) entry which is preliminary data.</text>
</comment>
<keyword evidence="8 9" id="KW-0472">Membrane</keyword>
<evidence type="ECO:0000259" key="11">
    <source>
        <dbReference type="PROSITE" id="PS50929"/>
    </source>
</evidence>
<dbReference type="EMBL" id="MQAD01000043">
    <property type="protein sequence ID" value="OOD99697.1"/>
    <property type="molecule type" value="Genomic_DNA"/>
</dbReference>
<dbReference type="SUPFAM" id="SSF52540">
    <property type="entry name" value="P-loop containing nucleoside triphosphate hydrolases"/>
    <property type="match status" value="1"/>
</dbReference>
<evidence type="ECO:0000256" key="1">
    <source>
        <dbReference type="ARBA" id="ARBA00004651"/>
    </source>
</evidence>
<dbReference type="PROSITE" id="PS50929">
    <property type="entry name" value="ABC_TM1F"/>
    <property type="match status" value="1"/>
</dbReference>
<evidence type="ECO:0000256" key="5">
    <source>
        <dbReference type="ARBA" id="ARBA00022741"/>
    </source>
</evidence>
<dbReference type="FunFam" id="3.40.50.300:FF:000221">
    <property type="entry name" value="Multidrug ABC transporter ATP-binding protein"/>
    <property type="match status" value="1"/>
</dbReference>
<keyword evidence="6 12" id="KW-0067">ATP-binding</keyword>
<dbReference type="PROSITE" id="PS00211">
    <property type="entry name" value="ABC_TRANSPORTER_1"/>
    <property type="match status" value="1"/>
</dbReference>
<dbReference type="GO" id="GO:0005524">
    <property type="term" value="F:ATP binding"/>
    <property type="evidence" value="ECO:0007669"/>
    <property type="project" value="UniProtKB-KW"/>
</dbReference>
<protein>
    <submittedName>
        <fullName evidence="12">ABC transporter ATP-binding protein</fullName>
    </submittedName>
</protein>
<dbReference type="GO" id="GO:0015421">
    <property type="term" value="F:ABC-type oligopeptide transporter activity"/>
    <property type="evidence" value="ECO:0007669"/>
    <property type="project" value="TreeGrafter"/>
</dbReference>
<keyword evidence="2" id="KW-0813">Transport</keyword>